<dbReference type="InterPro" id="IPR002314">
    <property type="entry name" value="aa-tRNA-synt_IIb"/>
</dbReference>
<dbReference type="InterPro" id="IPR045864">
    <property type="entry name" value="aa-tRNA-synth_II/BPL/LPL"/>
</dbReference>
<dbReference type="SUPFAM" id="SSF55186">
    <property type="entry name" value="ThrRS/AlaRS common domain"/>
    <property type="match status" value="1"/>
</dbReference>
<keyword evidence="6 13" id="KW-0547">Nucleotide-binding</keyword>
<dbReference type="Gene3D" id="3.30.980.10">
    <property type="entry name" value="Threonyl-trna Synthetase, Chain A, domain 2"/>
    <property type="match status" value="1"/>
</dbReference>
<organism evidence="15 16">
    <name type="scientific">Candidatus Falkowbacteria bacterium RIFOXYA2_FULL_47_19</name>
    <dbReference type="NCBI Taxonomy" id="1797994"/>
    <lineage>
        <taxon>Bacteria</taxon>
        <taxon>Candidatus Falkowiibacteriota</taxon>
    </lineage>
</organism>
<comment type="catalytic activity">
    <reaction evidence="12 13">
        <text>tRNA(Thr) + L-threonine + ATP = L-threonyl-tRNA(Thr) + AMP + diphosphate + H(+)</text>
        <dbReference type="Rhea" id="RHEA:24624"/>
        <dbReference type="Rhea" id="RHEA-COMP:9670"/>
        <dbReference type="Rhea" id="RHEA-COMP:9704"/>
        <dbReference type="ChEBI" id="CHEBI:15378"/>
        <dbReference type="ChEBI" id="CHEBI:30616"/>
        <dbReference type="ChEBI" id="CHEBI:33019"/>
        <dbReference type="ChEBI" id="CHEBI:57926"/>
        <dbReference type="ChEBI" id="CHEBI:78442"/>
        <dbReference type="ChEBI" id="CHEBI:78534"/>
        <dbReference type="ChEBI" id="CHEBI:456215"/>
        <dbReference type="EC" id="6.1.1.3"/>
    </reaction>
</comment>
<dbReference type="InterPro" id="IPR033728">
    <property type="entry name" value="ThrRS_core"/>
</dbReference>
<evidence type="ECO:0000256" key="11">
    <source>
        <dbReference type="ARBA" id="ARBA00023146"/>
    </source>
</evidence>
<dbReference type="GO" id="GO:0006435">
    <property type="term" value="P:threonyl-tRNA aminoacylation"/>
    <property type="evidence" value="ECO:0007669"/>
    <property type="project" value="UniProtKB-UniRule"/>
</dbReference>
<gene>
    <name evidence="13" type="primary">thrS</name>
    <name evidence="15" type="ORF">A2227_04205</name>
</gene>
<keyword evidence="8 13" id="KW-0067">ATP-binding</keyword>
<dbReference type="GO" id="GO:0005524">
    <property type="term" value="F:ATP binding"/>
    <property type="evidence" value="ECO:0007669"/>
    <property type="project" value="UniProtKB-UniRule"/>
</dbReference>
<dbReference type="FunFam" id="3.30.930.10:FF:000002">
    <property type="entry name" value="Threonine--tRNA ligase"/>
    <property type="match status" value="1"/>
</dbReference>
<dbReference type="SMART" id="SM00863">
    <property type="entry name" value="tRNA_SAD"/>
    <property type="match status" value="1"/>
</dbReference>
<evidence type="ECO:0000256" key="10">
    <source>
        <dbReference type="ARBA" id="ARBA00022917"/>
    </source>
</evidence>
<dbReference type="NCBIfam" id="TIGR00418">
    <property type="entry name" value="thrS"/>
    <property type="match status" value="1"/>
</dbReference>
<dbReference type="FunFam" id="3.40.50.800:FF:000001">
    <property type="entry name" value="Threonine--tRNA ligase"/>
    <property type="match status" value="1"/>
</dbReference>
<keyword evidence="9 13" id="KW-0694">RNA-binding</keyword>
<dbReference type="SUPFAM" id="SSF52954">
    <property type="entry name" value="Class II aaRS ABD-related"/>
    <property type="match status" value="1"/>
</dbReference>
<proteinExistence type="inferred from homology"/>
<keyword evidence="5 13" id="KW-0479">Metal-binding</keyword>
<dbReference type="Gene3D" id="3.30.930.10">
    <property type="entry name" value="Bira Bifunctional Protein, Domain 2"/>
    <property type="match status" value="1"/>
</dbReference>
<reference evidence="15 16" key="1">
    <citation type="journal article" date="2016" name="Nat. Commun.">
        <title>Thousands of microbial genomes shed light on interconnected biogeochemical processes in an aquifer system.</title>
        <authorList>
            <person name="Anantharaman K."/>
            <person name="Brown C.T."/>
            <person name="Hug L.A."/>
            <person name="Sharon I."/>
            <person name="Castelle C.J."/>
            <person name="Probst A.J."/>
            <person name="Thomas B.C."/>
            <person name="Singh A."/>
            <person name="Wilkins M.J."/>
            <person name="Karaoz U."/>
            <person name="Brodie E.L."/>
            <person name="Williams K.H."/>
            <person name="Hubbard S.S."/>
            <person name="Banfield J.F."/>
        </authorList>
    </citation>
    <scope>NUCLEOTIDE SEQUENCE [LARGE SCALE GENOMIC DNA]</scope>
</reference>
<evidence type="ECO:0000259" key="14">
    <source>
        <dbReference type="PROSITE" id="PS50862"/>
    </source>
</evidence>
<dbReference type="InterPro" id="IPR012947">
    <property type="entry name" value="tRNA_SAD"/>
</dbReference>
<dbReference type="Gene3D" id="3.30.54.20">
    <property type="match status" value="1"/>
</dbReference>
<protein>
    <recommendedName>
        <fullName evidence="13">Threonine--tRNA ligase</fullName>
        <ecNumber evidence="13">6.1.1.3</ecNumber>
    </recommendedName>
    <alternativeName>
        <fullName evidence="13">Threonyl-tRNA synthetase</fullName>
        <shortName evidence="13">ThrRS</shortName>
    </alternativeName>
</protein>
<dbReference type="CDD" id="cd00860">
    <property type="entry name" value="ThrRS_anticodon"/>
    <property type="match status" value="1"/>
</dbReference>
<dbReference type="GO" id="GO:0000049">
    <property type="term" value="F:tRNA binding"/>
    <property type="evidence" value="ECO:0007669"/>
    <property type="project" value="UniProtKB-KW"/>
</dbReference>
<comment type="subunit">
    <text evidence="13">Homodimer.</text>
</comment>
<evidence type="ECO:0000256" key="13">
    <source>
        <dbReference type="HAMAP-Rule" id="MF_00184"/>
    </source>
</evidence>
<dbReference type="EMBL" id="MFGB01000010">
    <property type="protein sequence ID" value="OGF27064.1"/>
    <property type="molecule type" value="Genomic_DNA"/>
</dbReference>
<comment type="cofactor">
    <cofactor evidence="13">
        <name>Zn(2+)</name>
        <dbReference type="ChEBI" id="CHEBI:29105"/>
    </cofactor>
    <text evidence="13">Binds 1 zinc ion per subunit.</text>
</comment>
<keyword evidence="2 13" id="KW-0963">Cytoplasm</keyword>
<dbReference type="SUPFAM" id="SSF55681">
    <property type="entry name" value="Class II aaRS and biotin synthetases"/>
    <property type="match status" value="1"/>
</dbReference>
<evidence type="ECO:0000256" key="6">
    <source>
        <dbReference type="ARBA" id="ARBA00022741"/>
    </source>
</evidence>
<dbReference type="Gene3D" id="3.40.50.800">
    <property type="entry name" value="Anticodon-binding domain"/>
    <property type="match status" value="1"/>
</dbReference>
<sequence>MNKENQENPEIMRHSMSHVLAAAVKELWPDAKFAIGPAIENGFYYDIDFGSVKIGEDDLVNIEKKMKHLIKQNLKFERSEMDIEEALALERKAGYEYKAELIEDLKNEGETKVSYYKLGKFDDLCRGPHLDNTNKLAKAGFKLTKLAGAYWRGDEKNKMLTRIYGVAFADKAGLDSYLKMVKEAEARDHRKLGKELDLFCFSDLVGAGLPMFTPKGVVIIDELKKHIETVCRKYGFEKVMTPHLAKIDLYDISGHAKKFADELFHVSSDKGHKFVMKPVQCPHQTQIYASRQRSYRDLPIRYMESEKQYRAEKTGEVGGLTRVYAITVEDGHTFCRIDQVKEEIKTLVNIIKDFYSALGMWGSHWVSLSVRDYEHPEKYIGETKDWDECEKMLELVSEEMGLGAKRCEGEAALYGPKLDFMFRDSLGKEIQIPTVQVDFATPKRFGLKYVSQEGKEEYPVMVHRAILGSYERFLALLIEHFAGAFPVWLSPVQVKFVAVSEKHIGFCDKLAVEFRGEDIRVEVDASNETVGNKIRKAVGEKVPYMLVIGDKEAGSENLMVRDRGSDQTREIGKKEFVEEIKNKIKNRN</sequence>
<dbReference type="Pfam" id="PF03129">
    <property type="entry name" value="HGTP_anticodon"/>
    <property type="match status" value="1"/>
</dbReference>
<dbReference type="PANTHER" id="PTHR11451:SF44">
    <property type="entry name" value="THREONINE--TRNA LIGASE, CHLOROPLASTIC_MITOCHONDRIAL 2"/>
    <property type="match status" value="1"/>
</dbReference>
<dbReference type="GO" id="GO:0005737">
    <property type="term" value="C:cytoplasm"/>
    <property type="evidence" value="ECO:0007669"/>
    <property type="project" value="UniProtKB-SubCell"/>
</dbReference>
<dbReference type="FunFam" id="3.30.980.10:FF:000005">
    <property type="entry name" value="Threonyl-tRNA synthetase, mitochondrial"/>
    <property type="match status" value="1"/>
</dbReference>
<feature type="domain" description="Aminoacyl-transfer RNA synthetases class-II family profile" evidence="14">
    <location>
        <begin position="175"/>
        <end position="486"/>
    </location>
</feature>
<dbReference type="GO" id="GO:0004829">
    <property type="term" value="F:threonine-tRNA ligase activity"/>
    <property type="evidence" value="ECO:0007669"/>
    <property type="project" value="UniProtKB-UniRule"/>
</dbReference>
<evidence type="ECO:0000256" key="2">
    <source>
        <dbReference type="ARBA" id="ARBA00022490"/>
    </source>
</evidence>
<dbReference type="STRING" id="1797994.A2227_04205"/>
<dbReference type="HAMAP" id="MF_00184">
    <property type="entry name" value="Thr_tRNA_synth"/>
    <property type="match status" value="1"/>
</dbReference>
<feature type="binding site" evidence="13">
    <location>
        <position position="332"/>
    </location>
    <ligand>
        <name>Zn(2+)</name>
        <dbReference type="ChEBI" id="CHEBI:29105"/>
        <note>catalytic</note>
    </ligand>
</feature>
<comment type="caution">
    <text evidence="15">The sequence shown here is derived from an EMBL/GenBank/DDBJ whole genome shotgun (WGS) entry which is preliminary data.</text>
</comment>
<dbReference type="PRINTS" id="PR01047">
    <property type="entry name" value="TRNASYNTHTHR"/>
</dbReference>
<feature type="binding site" evidence="13">
    <location>
        <position position="281"/>
    </location>
    <ligand>
        <name>Zn(2+)</name>
        <dbReference type="ChEBI" id="CHEBI:29105"/>
        <note>catalytic</note>
    </ligand>
</feature>
<dbReference type="PANTHER" id="PTHR11451">
    <property type="entry name" value="THREONINE-TRNA LIGASE"/>
    <property type="match status" value="1"/>
</dbReference>
<dbReference type="GO" id="GO:0046872">
    <property type="term" value="F:metal ion binding"/>
    <property type="evidence" value="ECO:0007669"/>
    <property type="project" value="UniProtKB-KW"/>
</dbReference>
<keyword evidence="11 13" id="KW-0030">Aminoacyl-tRNA synthetase</keyword>
<comment type="subcellular location">
    <subcellularLocation>
        <location evidence="13">Cytoplasm</location>
    </subcellularLocation>
</comment>
<dbReference type="Pfam" id="PF07973">
    <property type="entry name" value="tRNA_SAD"/>
    <property type="match status" value="1"/>
</dbReference>
<evidence type="ECO:0000256" key="3">
    <source>
        <dbReference type="ARBA" id="ARBA00022555"/>
    </source>
</evidence>
<dbReference type="InterPro" id="IPR006195">
    <property type="entry name" value="aa-tRNA-synth_II"/>
</dbReference>
<dbReference type="InterPro" id="IPR018163">
    <property type="entry name" value="Thr/Ala-tRNA-synth_IIc_edit"/>
</dbReference>
<evidence type="ECO:0000256" key="4">
    <source>
        <dbReference type="ARBA" id="ARBA00022598"/>
    </source>
</evidence>
<evidence type="ECO:0000256" key="5">
    <source>
        <dbReference type="ARBA" id="ARBA00022723"/>
    </source>
</evidence>
<dbReference type="InterPro" id="IPR036621">
    <property type="entry name" value="Anticodon-bd_dom_sf"/>
</dbReference>
<keyword evidence="3 13" id="KW-0820">tRNA-binding</keyword>
<dbReference type="AlphaFoldDB" id="A0A1F5SK60"/>
<dbReference type="InterPro" id="IPR047246">
    <property type="entry name" value="ThrRS_anticodon"/>
</dbReference>
<dbReference type="Pfam" id="PF00587">
    <property type="entry name" value="tRNA-synt_2b"/>
    <property type="match status" value="1"/>
</dbReference>
<evidence type="ECO:0000313" key="16">
    <source>
        <dbReference type="Proteomes" id="UP000178367"/>
    </source>
</evidence>
<dbReference type="InterPro" id="IPR002320">
    <property type="entry name" value="Thr-tRNA-ligase_IIa"/>
</dbReference>
<evidence type="ECO:0000256" key="9">
    <source>
        <dbReference type="ARBA" id="ARBA00022884"/>
    </source>
</evidence>
<feature type="binding site" evidence="13">
    <location>
        <position position="463"/>
    </location>
    <ligand>
        <name>Zn(2+)</name>
        <dbReference type="ChEBI" id="CHEBI:29105"/>
        <note>catalytic</note>
    </ligand>
</feature>
<dbReference type="EC" id="6.1.1.3" evidence="13"/>
<comment type="caution">
    <text evidence="13">Lacks conserved residue(s) required for the propagation of feature annotation.</text>
</comment>
<name>A0A1F5SK60_9BACT</name>
<dbReference type="Proteomes" id="UP000178367">
    <property type="component" value="Unassembled WGS sequence"/>
</dbReference>
<keyword evidence="10 13" id="KW-0648">Protein biosynthesis</keyword>
<accession>A0A1F5SK60</accession>
<keyword evidence="4 13" id="KW-0436">Ligase</keyword>
<evidence type="ECO:0000313" key="15">
    <source>
        <dbReference type="EMBL" id="OGF27064.1"/>
    </source>
</evidence>
<evidence type="ECO:0000256" key="12">
    <source>
        <dbReference type="ARBA" id="ARBA00049515"/>
    </source>
</evidence>
<evidence type="ECO:0000256" key="8">
    <source>
        <dbReference type="ARBA" id="ARBA00022840"/>
    </source>
</evidence>
<dbReference type="PROSITE" id="PS50862">
    <property type="entry name" value="AA_TRNA_LIGASE_II"/>
    <property type="match status" value="1"/>
</dbReference>
<comment type="similarity">
    <text evidence="1 13">Belongs to the class-II aminoacyl-tRNA synthetase family.</text>
</comment>
<evidence type="ECO:0000256" key="1">
    <source>
        <dbReference type="ARBA" id="ARBA00008226"/>
    </source>
</evidence>
<dbReference type="CDD" id="cd00771">
    <property type="entry name" value="ThrRS_core"/>
    <property type="match status" value="1"/>
</dbReference>
<keyword evidence="7 13" id="KW-0862">Zinc</keyword>
<evidence type="ECO:0000256" key="7">
    <source>
        <dbReference type="ARBA" id="ARBA00022833"/>
    </source>
</evidence>
<dbReference type="InterPro" id="IPR004154">
    <property type="entry name" value="Anticodon-bd"/>
</dbReference>